<dbReference type="Proteomes" id="UP000189462">
    <property type="component" value="Unassembled WGS sequence"/>
</dbReference>
<sequence>MASPTLTIDLDKIEHNARTVTDLCARHGIEVAGVTKAVCGEPQVAMAMLRGGVAGIADSRLESIHRLAAAGVPGHRLLLRLPALSAVDEVVGSVDASLNSELSVLTALSDAARGRGRVHEVILMVDLGDLREGVWPDELVALARAVRDLPGIAIRGVGANLACLGGVVPDEANMNRLVELAEAVEAAIGERLRWISGLNSSGLALLASGRLPGGINHARIGEAILLGRETIHRNPWPGTFQDAFALHAEVLELKRKPSRPVGERSQDAFGHLPAFEDRGERDRALVGIGREDMDLEGLTPHDERLDIVGGTSGYLVVDVTEAAGEIRVGDTLGFTPNYSALVGAMTSGYVGKRLLARISHHRS</sequence>
<name>A0A1V3NMV7_9GAMM</name>
<gene>
    <name evidence="5" type="ORF">B1C78_05070</name>
</gene>
<dbReference type="Pfam" id="PF01168">
    <property type="entry name" value="Ala_racemase_N"/>
    <property type="match status" value="1"/>
</dbReference>
<dbReference type="InterPro" id="IPR001608">
    <property type="entry name" value="Ala_racemase_N"/>
</dbReference>
<dbReference type="GO" id="GO:0008784">
    <property type="term" value="F:alanine racemase activity"/>
    <property type="evidence" value="ECO:0007669"/>
    <property type="project" value="TreeGrafter"/>
</dbReference>
<dbReference type="GO" id="GO:0005829">
    <property type="term" value="C:cytosol"/>
    <property type="evidence" value="ECO:0007669"/>
    <property type="project" value="TreeGrafter"/>
</dbReference>
<feature type="domain" description="Alanine racemase N-terminal" evidence="4">
    <location>
        <begin position="8"/>
        <end position="225"/>
    </location>
</feature>
<dbReference type="AlphaFoldDB" id="A0A1V3NMV7"/>
<dbReference type="GO" id="GO:0030170">
    <property type="term" value="F:pyridoxal phosphate binding"/>
    <property type="evidence" value="ECO:0007669"/>
    <property type="project" value="TreeGrafter"/>
</dbReference>
<dbReference type="OrthoDB" id="504078at2"/>
<dbReference type="EMBL" id="MVBK01000028">
    <property type="protein sequence ID" value="OOG26437.1"/>
    <property type="molecule type" value="Genomic_DNA"/>
</dbReference>
<dbReference type="PANTHER" id="PTHR30511">
    <property type="entry name" value="ALANINE RACEMASE"/>
    <property type="match status" value="1"/>
</dbReference>
<dbReference type="RefSeq" id="WP_077278051.1">
    <property type="nucleotide sequence ID" value="NZ_MVBK01000028.1"/>
</dbReference>
<protein>
    <recommendedName>
        <fullName evidence="4">Alanine racemase N-terminal domain-containing protein</fullName>
    </recommendedName>
</protein>
<reference evidence="5 6" key="1">
    <citation type="submission" date="2017-02" db="EMBL/GenBank/DDBJ databases">
        <title>Genomic diversity within the haloalkaliphilic genus Thioalkalivibrio.</title>
        <authorList>
            <person name="Ahn A.-C."/>
            <person name="Meier-Kolthoff J."/>
            <person name="Overmars L."/>
            <person name="Richter M."/>
            <person name="Woyke T."/>
            <person name="Sorokin D.Y."/>
            <person name="Muyzer G."/>
        </authorList>
    </citation>
    <scope>NUCLEOTIDE SEQUENCE [LARGE SCALE GENOMIC DNA]</scope>
    <source>
        <strain evidence="5 6">ALJD</strain>
    </source>
</reference>
<dbReference type="InterPro" id="IPR029066">
    <property type="entry name" value="PLP-binding_barrel"/>
</dbReference>
<proteinExistence type="predicted"/>
<comment type="caution">
    <text evidence="5">The sequence shown here is derived from an EMBL/GenBank/DDBJ whole genome shotgun (WGS) entry which is preliminary data.</text>
</comment>
<evidence type="ECO:0000313" key="6">
    <source>
        <dbReference type="Proteomes" id="UP000189462"/>
    </source>
</evidence>
<evidence type="ECO:0000313" key="5">
    <source>
        <dbReference type="EMBL" id="OOG26437.1"/>
    </source>
</evidence>
<keyword evidence="2" id="KW-0663">Pyridoxal phosphate</keyword>
<dbReference type="CDD" id="cd06815">
    <property type="entry name" value="PLPDE_III_AR_like_1"/>
    <property type="match status" value="1"/>
</dbReference>
<dbReference type="PANTHER" id="PTHR30511:SF3">
    <property type="entry name" value="LYSINE RACEMASE"/>
    <property type="match status" value="1"/>
</dbReference>
<evidence type="ECO:0000259" key="4">
    <source>
        <dbReference type="Pfam" id="PF01168"/>
    </source>
</evidence>
<evidence type="ECO:0000256" key="3">
    <source>
        <dbReference type="ARBA" id="ARBA00023235"/>
    </source>
</evidence>
<dbReference type="InterPro" id="IPR000821">
    <property type="entry name" value="Ala_racemase"/>
</dbReference>
<keyword evidence="6" id="KW-1185">Reference proteome</keyword>
<evidence type="ECO:0000256" key="1">
    <source>
        <dbReference type="ARBA" id="ARBA00001933"/>
    </source>
</evidence>
<comment type="cofactor">
    <cofactor evidence="1">
        <name>pyridoxal 5'-phosphate</name>
        <dbReference type="ChEBI" id="CHEBI:597326"/>
    </cofactor>
</comment>
<dbReference type="STRING" id="108003.B1C78_05070"/>
<organism evidence="5 6">
    <name type="scientific">Thioalkalivibrio denitrificans</name>
    <dbReference type="NCBI Taxonomy" id="108003"/>
    <lineage>
        <taxon>Bacteria</taxon>
        <taxon>Pseudomonadati</taxon>
        <taxon>Pseudomonadota</taxon>
        <taxon>Gammaproteobacteria</taxon>
        <taxon>Chromatiales</taxon>
        <taxon>Ectothiorhodospiraceae</taxon>
        <taxon>Thioalkalivibrio</taxon>
    </lineage>
</organism>
<dbReference type="SUPFAM" id="SSF51419">
    <property type="entry name" value="PLP-binding barrel"/>
    <property type="match status" value="1"/>
</dbReference>
<accession>A0A1V3NMV7</accession>
<evidence type="ECO:0000256" key="2">
    <source>
        <dbReference type="ARBA" id="ARBA00022898"/>
    </source>
</evidence>
<dbReference type="Gene3D" id="3.20.20.10">
    <property type="entry name" value="Alanine racemase"/>
    <property type="match status" value="1"/>
</dbReference>
<keyword evidence="3" id="KW-0413">Isomerase</keyword>